<comment type="caution">
    <text evidence="1">The sequence shown here is derived from an EMBL/GenBank/DDBJ whole genome shotgun (WGS) entry which is preliminary data.</text>
</comment>
<sequence>MPCLFFKLDAMPFSCASMKSRGRAKNNEALKPLGWVSFDKRQDNELQQVNPMQNRFKDIDFLENSRKEAGKEKNALRKQNAFVQIMQIDDQGHKKQKKALTPVGGQQHIRIIASTGEAVHQLLAHQHIGLNA</sequence>
<dbReference type="EMBL" id="JAOYFB010000001">
    <property type="protein sequence ID" value="KAK4002596.1"/>
    <property type="molecule type" value="Genomic_DNA"/>
</dbReference>
<gene>
    <name evidence="1" type="ORF">OUZ56_004410</name>
</gene>
<evidence type="ECO:0000313" key="1">
    <source>
        <dbReference type="EMBL" id="KAK4002596.1"/>
    </source>
</evidence>
<dbReference type="Proteomes" id="UP001234178">
    <property type="component" value="Unassembled WGS sequence"/>
</dbReference>
<evidence type="ECO:0000313" key="2">
    <source>
        <dbReference type="Proteomes" id="UP001234178"/>
    </source>
</evidence>
<name>A0ABQ9YPQ0_9CRUS</name>
<keyword evidence="2" id="KW-1185">Reference proteome</keyword>
<reference evidence="1 2" key="1">
    <citation type="journal article" date="2023" name="Nucleic Acids Res.">
        <title>The hologenome of Daphnia magna reveals possible DNA methylation and microbiome-mediated evolution of the host genome.</title>
        <authorList>
            <person name="Chaturvedi A."/>
            <person name="Li X."/>
            <person name="Dhandapani V."/>
            <person name="Marshall H."/>
            <person name="Kissane S."/>
            <person name="Cuenca-Cambronero M."/>
            <person name="Asole G."/>
            <person name="Calvet F."/>
            <person name="Ruiz-Romero M."/>
            <person name="Marangio P."/>
            <person name="Guigo R."/>
            <person name="Rago D."/>
            <person name="Mirbahai L."/>
            <person name="Eastwood N."/>
            <person name="Colbourne J.K."/>
            <person name="Zhou J."/>
            <person name="Mallon E."/>
            <person name="Orsini L."/>
        </authorList>
    </citation>
    <scope>NUCLEOTIDE SEQUENCE [LARGE SCALE GENOMIC DNA]</scope>
    <source>
        <strain evidence="1">LRV0_1</strain>
    </source>
</reference>
<organism evidence="1 2">
    <name type="scientific">Daphnia magna</name>
    <dbReference type="NCBI Taxonomy" id="35525"/>
    <lineage>
        <taxon>Eukaryota</taxon>
        <taxon>Metazoa</taxon>
        <taxon>Ecdysozoa</taxon>
        <taxon>Arthropoda</taxon>
        <taxon>Crustacea</taxon>
        <taxon>Branchiopoda</taxon>
        <taxon>Diplostraca</taxon>
        <taxon>Cladocera</taxon>
        <taxon>Anomopoda</taxon>
        <taxon>Daphniidae</taxon>
        <taxon>Daphnia</taxon>
    </lineage>
</organism>
<protein>
    <submittedName>
        <fullName evidence="1">Uncharacterized protein</fullName>
    </submittedName>
</protein>
<accession>A0ABQ9YPQ0</accession>
<proteinExistence type="predicted"/>